<dbReference type="Proteomes" id="UP000002624">
    <property type="component" value="Unassembled WGS sequence"/>
</dbReference>
<dbReference type="VEuPathDB" id="FungiDB:HCDG_00771"/>
<evidence type="ECO:0000313" key="2">
    <source>
        <dbReference type="Proteomes" id="UP000002624"/>
    </source>
</evidence>
<sequence>MVRVAVDSGISKKYDGPHPWARNIRYMTPLIGALRLSKKSVSEADSCQGNFFGLSISRHQITYQLLLKMSVVSADVTRKDPPNIWNLAPTSGLTSKTRIRKKDGTWRGTW</sequence>
<reference evidence="2" key="1">
    <citation type="submission" date="2009-05" db="EMBL/GenBank/DDBJ databases">
        <title>The genome sequence of Ajellomyces capsulatus strain H143.</title>
        <authorList>
            <person name="Champion M."/>
            <person name="Cuomo C.A."/>
            <person name="Ma L.-J."/>
            <person name="Henn M.R."/>
            <person name="Sil A."/>
            <person name="Goldman B."/>
            <person name="Young S.K."/>
            <person name="Kodira C.D."/>
            <person name="Zeng Q."/>
            <person name="Koehrsen M."/>
            <person name="Alvarado L."/>
            <person name="Berlin A.M."/>
            <person name="Borenstein D."/>
            <person name="Chen Z."/>
            <person name="Engels R."/>
            <person name="Freedman E."/>
            <person name="Gellesch M."/>
            <person name="Goldberg J."/>
            <person name="Griggs A."/>
            <person name="Gujja S."/>
            <person name="Heiman D.I."/>
            <person name="Hepburn T.A."/>
            <person name="Howarth C."/>
            <person name="Jen D."/>
            <person name="Larson L."/>
            <person name="Lewis B."/>
            <person name="Mehta T."/>
            <person name="Park D."/>
            <person name="Pearson M."/>
            <person name="Roberts A."/>
            <person name="Saif S."/>
            <person name="Shea T.D."/>
            <person name="Shenoy N."/>
            <person name="Sisk P."/>
            <person name="Stolte C."/>
            <person name="Sykes S."/>
            <person name="Walk T."/>
            <person name="White J."/>
            <person name="Yandava C."/>
            <person name="Klein B."/>
            <person name="McEwen J.G."/>
            <person name="Puccia R."/>
            <person name="Goldman G.H."/>
            <person name="Felipe M.S."/>
            <person name="Nino-Vega G."/>
            <person name="San-Blas G."/>
            <person name="Taylor J.W."/>
            <person name="Mendoza L."/>
            <person name="Galagan J.E."/>
            <person name="Nusbaum C."/>
            <person name="Birren B.W."/>
        </authorList>
    </citation>
    <scope>NUCLEOTIDE SEQUENCE [LARGE SCALE GENOMIC DNA]</scope>
    <source>
        <strain evidence="2">H143</strain>
    </source>
</reference>
<dbReference type="AlphaFoldDB" id="C6H239"/>
<gene>
    <name evidence="1" type="ORF">HCDG_00771</name>
</gene>
<protein>
    <submittedName>
        <fullName evidence="1">Uncharacterized protein</fullName>
    </submittedName>
</protein>
<dbReference type="EMBL" id="GG692419">
    <property type="protein sequence ID" value="EER45192.1"/>
    <property type="molecule type" value="Genomic_DNA"/>
</dbReference>
<dbReference type="HOGENOM" id="CLU_2170334_0_0_1"/>
<accession>C6H239</accession>
<name>C6H239_AJECH</name>
<proteinExistence type="predicted"/>
<organism evidence="1 2">
    <name type="scientific">Ajellomyces capsulatus (strain H143)</name>
    <name type="common">Darling's disease fungus</name>
    <name type="synonym">Histoplasma capsulatum</name>
    <dbReference type="NCBI Taxonomy" id="544712"/>
    <lineage>
        <taxon>Eukaryota</taxon>
        <taxon>Fungi</taxon>
        <taxon>Dikarya</taxon>
        <taxon>Ascomycota</taxon>
        <taxon>Pezizomycotina</taxon>
        <taxon>Eurotiomycetes</taxon>
        <taxon>Eurotiomycetidae</taxon>
        <taxon>Onygenales</taxon>
        <taxon>Ajellomycetaceae</taxon>
        <taxon>Histoplasma</taxon>
    </lineage>
</organism>
<evidence type="ECO:0000313" key="1">
    <source>
        <dbReference type="EMBL" id="EER45192.1"/>
    </source>
</evidence>